<feature type="domain" description="U3 small nucleolar RNA-associated protein 6 N-terminal" evidence="5">
    <location>
        <begin position="12"/>
        <end position="83"/>
    </location>
</feature>
<keyword evidence="7" id="KW-1185">Reference proteome</keyword>
<reference evidence="6 7" key="1">
    <citation type="journal article" date="2017" name="Environ. Microbiol.">
        <title>Decay of the glycolytic pathway and adaptation to intranuclear parasitism within Enterocytozoonidae microsporidia.</title>
        <authorList>
            <person name="Wiredu Boakye D."/>
            <person name="Jaroenlak P."/>
            <person name="Prachumwat A."/>
            <person name="Williams T.A."/>
            <person name="Bateman K.S."/>
            <person name="Itsathitphaisarn O."/>
            <person name="Sritunyalucksana K."/>
            <person name="Paszkiewicz K.H."/>
            <person name="Moore K.A."/>
            <person name="Stentiford G.D."/>
            <person name="Williams B.A."/>
        </authorList>
    </citation>
    <scope>NUCLEOTIDE SEQUENCE [LARGE SCALE GENOMIC DNA]</scope>
    <source>
        <strain evidence="6 7">GB1</strain>
    </source>
</reference>
<evidence type="ECO:0000256" key="3">
    <source>
        <dbReference type="ARBA" id="ARBA00022737"/>
    </source>
</evidence>
<evidence type="ECO:0000259" key="5">
    <source>
        <dbReference type="Pfam" id="PF08640"/>
    </source>
</evidence>
<dbReference type="Gene3D" id="1.25.40.10">
    <property type="entry name" value="Tetratricopeptide repeat domain"/>
    <property type="match status" value="1"/>
</dbReference>
<evidence type="ECO:0000313" key="6">
    <source>
        <dbReference type="EMBL" id="ORD93400.1"/>
    </source>
</evidence>
<dbReference type="InterPro" id="IPR055347">
    <property type="entry name" value="UTP6_N"/>
</dbReference>
<dbReference type="PANTHER" id="PTHR23271:SF1">
    <property type="entry name" value="U3 SMALL NUCLEOLAR RNA-ASSOCIATED PROTEIN 6 HOMOLOG"/>
    <property type="match status" value="1"/>
</dbReference>
<keyword evidence="4" id="KW-0539">Nucleus</keyword>
<organism evidence="6 7">
    <name type="scientific">Enterospora canceri</name>
    <dbReference type="NCBI Taxonomy" id="1081671"/>
    <lineage>
        <taxon>Eukaryota</taxon>
        <taxon>Fungi</taxon>
        <taxon>Fungi incertae sedis</taxon>
        <taxon>Microsporidia</taxon>
        <taxon>Enterocytozoonidae</taxon>
        <taxon>Enterospora</taxon>
    </lineage>
</organism>
<dbReference type="VEuPathDB" id="MicrosporidiaDB:ECANGB1_2314"/>
<evidence type="ECO:0000256" key="1">
    <source>
        <dbReference type="ARBA" id="ARBA00004604"/>
    </source>
</evidence>
<proteinExistence type="predicted"/>
<sequence length="252" mass="30114">MSSKSVYETVKRMTPELAGYKERKIFSGEEVQKIMEARKRYEMRLQRTKKNVADFINYVNSEMKLLKKRNKIIEKKSIMREDTDKMLETNILHIYMRGFRHFDDSKMFKQFGEFCVKHNFIEEMKSVFERQLLMHSKDVEYWLYCTRQFKQIEDIESARNTLLRGLDVVEDKNELYVEFFKTEVEYAAKLMRFNREMGVAEEDYGRVERGEIALDFFREIAANCTNVEVAQSLKISKTLPGLTQKIKAILHE</sequence>
<dbReference type="Proteomes" id="UP000192639">
    <property type="component" value="Unassembled WGS sequence"/>
</dbReference>
<gene>
    <name evidence="6" type="primary">UTP6</name>
    <name evidence="6" type="ORF">ECANGB1_2314</name>
</gene>
<name>A0A1Y1S4T4_9MICR</name>
<comment type="caution">
    <text evidence="6">The sequence shown here is derived from an EMBL/GenBank/DDBJ whole genome shotgun (WGS) entry which is preliminary data.</text>
</comment>
<dbReference type="GO" id="GO:0030515">
    <property type="term" value="F:snoRNA binding"/>
    <property type="evidence" value="ECO:0007669"/>
    <property type="project" value="InterPro"/>
</dbReference>
<dbReference type="PANTHER" id="PTHR23271">
    <property type="entry name" value="HEPATOCELLULAR CARCINOMA-ASSOCIATED ANTIGEN 66"/>
    <property type="match status" value="1"/>
</dbReference>
<keyword evidence="3" id="KW-0677">Repeat</keyword>
<dbReference type="AlphaFoldDB" id="A0A1Y1S4T4"/>
<dbReference type="InterPro" id="IPR013949">
    <property type="entry name" value="Utp6"/>
</dbReference>
<keyword evidence="2" id="KW-0698">rRNA processing</keyword>
<dbReference type="InterPro" id="IPR011990">
    <property type="entry name" value="TPR-like_helical_dom_sf"/>
</dbReference>
<protein>
    <submittedName>
        <fullName evidence="6">UTP6</fullName>
    </submittedName>
</protein>
<comment type="subcellular location">
    <subcellularLocation>
        <location evidence="1">Nucleus</location>
        <location evidence="1">Nucleolus</location>
    </subcellularLocation>
</comment>
<accession>A0A1Y1S4T4</accession>
<dbReference type="OrthoDB" id="28112at2759"/>
<dbReference type="EMBL" id="LWDP01000090">
    <property type="protein sequence ID" value="ORD93400.1"/>
    <property type="molecule type" value="Genomic_DNA"/>
</dbReference>
<dbReference type="GO" id="GO:0032040">
    <property type="term" value="C:small-subunit processome"/>
    <property type="evidence" value="ECO:0007669"/>
    <property type="project" value="TreeGrafter"/>
</dbReference>
<evidence type="ECO:0000313" key="7">
    <source>
        <dbReference type="Proteomes" id="UP000192639"/>
    </source>
</evidence>
<evidence type="ECO:0000256" key="2">
    <source>
        <dbReference type="ARBA" id="ARBA00022552"/>
    </source>
</evidence>
<dbReference type="Pfam" id="PF08640">
    <property type="entry name" value="U3_assoc_6"/>
    <property type="match status" value="1"/>
</dbReference>
<dbReference type="GO" id="GO:0034388">
    <property type="term" value="C:Pwp2p-containing subcomplex of 90S preribosome"/>
    <property type="evidence" value="ECO:0007669"/>
    <property type="project" value="TreeGrafter"/>
</dbReference>
<dbReference type="GO" id="GO:0000462">
    <property type="term" value="P:maturation of SSU-rRNA from tricistronic rRNA transcript (SSU-rRNA, 5.8S rRNA, LSU-rRNA)"/>
    <property type="evidence" value="ECO:0007669"/>
    <property type="project" value="InterPro"/>
</dbReference>
<evidence type="ECO:0000256" key="4">
    <source>
        <dbReference type="ARBA" id="ARBA00023242"/>
    </source>
</evidence>